<dbReference type="EC" id="5.2.1.2" evidence="4"/>
<comment type="similarity">
    <text evidence="1">Belongs to the GST superfamily. Zeta family.</text>
</comment>
<dbReference type="SUPFAM" id="SSF47616">
    <property type="entry name" value="GST C-terminal domain-like"/>
    <property type="match status" value="1"/>
</dbReference>
<evidence type="ECO:0000259" key="2">
    <source>
        <dbReference type="PROSITE" id="PS50404"/>
    </source>
</evidence>
<dbReference type="InterPro" id="IPR040079">
    <property type="entry name" value="Glutathione_S-Trfase"/>
</dbReference>
<dbReference type="GO" id="GO:0016034">
    <property type="term" value="F:maleylacetoacetate isomerase activity"/>
    <property type="evidence" value="ECO:0007669"/>
    <property type="project" value="UniProtKB-EC"/>
</dbReference>
<dbReference type="InterPro" id="IPR036282">
    <property type="entry name" value="Glutathione-S-Trfase_C_sf"/>
</dbReference>
<evidence type="ECO:0000256" key="1">
    <source>
        <dbReference type="ARBA" id="ARBA00010007"/>
    </source>
</evidence>
<dbReference type="PANTHER" id="PTHR42673:SF4">
    <property type="entry name" value="MALEYLACETOACETATE ISOMERASE"/>
    <property type="match status" value="1"/>
</dbReference>
<gene>
    <name evidence="4" type="primary">maiA</name>
    <name evidence="4" type="ORF">F3168_10030</name>
</gene>
<dbReference type="AlphaFoldDB" id="A0A7C9KIF6"/>
<dbReference type="InterPro" id="IPR034333">
    <property type="entry name" value="GST_Zeta_N"/>
</dbReference>
<feature type="domain" description="GST C-terminal" evidence="3">
    <location>
        <begin position="85"/>
        <end position="210"/>
    </location>
</feature>
<comment type="caution">
    <text evidence="4">The sequence shown here is derived from an EMBL/GenBank/DDBJ whole genome shotgun (WGS) entry which is preliminary data.</text>
</comment>
<dbReference type="InterPro" id="IPR036249">
    <property type="entry name" value="Thioredoxin-like_sf"/>
</dbReference>
<feature type="domain" description="GST N-terminal" evidence="2">
    <location>
        <begin position="1"/>
        <end position="80"/>
    </location>
</feature>
<dbReference type="InterPro" id="IPR034330">
    <property type="entry name" value="GST_Zeta_C"/>
</dbReference>
<name>A0A7C9KIF6_9SPHN</name>
<dbReference type="CDD" id="cd03191">
    <property type="entry name" value="GST_C_Zeta"/>
    <property type="match status" value="1"/>
</dbReference>
<dbReference type="NCBIfam" id="TIGR01262">
    <property type="entry name" value="maiA"/>
    <property type="match status" value="1"/>
</dbReference>
<dbReference type="InterPro" id="IPR005955">
    <property type="entry name" value="GST_Zeta"/>
</dbReference>
<dbReference type="PROSITE" id="PS50404">
    <property type="entry name" value="GST_NTER"/>
    <property type="match status" value="1"/>
</dbReference>
<dbReference type="Gene3D" id="3.40.30.10">
    <property type="entry name" value="Glutaredoxin"/>
    <property type="match status" value="1"/>
</dbReference>
<dbReference type="OrthoDB" id="509852at2"/>
<dbReference type="GO" id="GO:0004364">
    <property type="term" value="F:glutathione transferase activity"/>
    <property type="evidence" value="ECO:0007669"/>
    <property type="project" value="TreeGrafter"/>
</dbReference>
<evidence type="ECO:0000313" key="5">
    <source>
        <dbReference type="Proteomes" id="UP000481327"/>
    </source>
</evidence>
<dbReference type="CDD" id="cd03042">
    <property type="entry name" value="GST_N_Zeta"/>
    <property type="match status" value="1"/>
</dbReference>
<dbReference type="InterPro" id="IPR004045">
    <property type="entry name" value="Glutathione_S-Trfase_N"/>
</dbReference>
<organism evidence="4 5">
    <name type="scientific">Sandarakinorhabdus fusca</name>
    <dbReference type="NCBI Taxonomy" id="1439888"/>
    <lineage>
        <taxon>Bacteria</taxon>
        <taxon>Pseudomonadati</taxon>
        <taxon>Pseudomonadota</taxon>
        <taxon>Alphaproteobacteria</taxon>
        <taxon>Sphingomonadales</taxon>
        <taxon>Sphingosinicellaceae</taxon>
        <taxon>Sandarakinorhabdus</taxon>
    </lineage>
</organism>
<sequence>MTLYSYWRSSAAWRVRLALAWKGLPATTIPIDLRAGEQSAPDYLARNPQGLLPLLVDGDTALGQSLAIIEYLDEVHPAPPLLPADALGRARVRAAALIVAADIHPVNNLRIQTYLKALGHDSRAVDGWARHWIADGFDALDAFAVAHGGRFLHGDALSIADLCLVPQLYNARRVATDLRRWPRLLAIEAAVNSLDFAAPAHPDNQPDASPA</sequence>
<dbReference type="PANTHER" id="PTHR42673">
    <property type="entry name" value="MALEYLACETOACETATE ISOMERASE"/>
    <property type="match status" value="1"/>
</dbReference>
<dbReference type="SFLD" id="SFLDG00358">
    <property type="entry name" value="Main_(cytGST)"/>
    <property type="match status" value="1"/>
</dbReference>
<protein>
    <submittedName>
        <fullName evidence="4">Maleylacetoacetate isomerase</fullName>
        <ecNumber evidence="4">5.2.1.2</ecNumber>
    </submittedName>
</protein>
<dbReference type="SUPFAM" id="SSF52833">
    <property type="entry name" value="Thioredoxin-like"/>
    <property type="match status" value="1"/>
</dbReference>
<reference evidence="4 5" key="1">
    <citation type="submission" date="2019-09" db="EMBL/GenBank/DDBJ databases">
        <title>Polymorphobacter sp. isolated from a lake in China.</title>
        <authorList>
            <person name="Liu Z."/>
        </authorList>
    </citation>
    <scope>NUCLEOTIDE SEQUENCE [LARGE SCALE GENOMIC DNA]</scope>
    <source>
        <strain evidence="4 5">D40P</strain>
    </source>
</reference>
<keyword evidence="5" id="KW-1185">Reference proteome</keyword>
<dbReference type="GO" id="GO:0006749">
    <property type="term" value="P:glutathione metabolic process"/>
    <property type="evidence" value="ECO:0007669"/>
    <property type="project" value="TreeGrafter"/>
</dbReference>
<dbReference type="SFLD" id="SFLDS00019">
    <property type="entry name" value="Glutathione_Transferase_(cytos"/>
    <property type="match status" value="1"/>
</dbReference>
<dbReference type="EMBL" id="WIOL01000003">
    <property type="protein sequence ID" value="MQT17600.1"/>
    <property type="molecule type" value="Genomic_DNA"/>
</dbReference>
<dbReference type="PROSITE" id="PS50405">
    <property type="entry name" value="GST_CTER"/>
    <property type="match status" value="1"/>
</dbReference>
<dbReference type="InterPro" id="IPR010987">
    <property type="entry name" value="Glutathione-S-Trfase_C-like"/>
</dbReference>
<dbReference type="Gene3D" id="1.20.1050.10">
    <property type="match status" value="1"/>
</dbReference>
<proteinExistence type="inferred from homology"/>
<dbReference type="Proteomes" id="UP000481327">
    <property type="component" value="Unassembled WGS sequence"/>
</dbReference>
<keyword evidence="4" id="KW-0413">Isomerase</keyword>
<dbReference type="Pfam" id="PF13417">
    <property type="entry name" value="GST_N_3"/>
    <property type="match status" value="1"/>
</dbReference>
<evidence type="ECO:0000259" key="3">
    <source>
        <dbReference type="PROSITE" id="PS50405"/>
    </source>
</evidence>
<dbReference type="GO" id="GO:0005737">
    <property type="term" value="C:cytoplasm"/>
    <property type="evidence" value="ECO:0007669"/>
    <property type="project" value="InterPro"/>
</dbReference>
<dbReference type="GO" id="GO:0006559">
    <property type="term" value="P:L-phenylalanine catabolic process"/>
    <property type="evidence" value="ECO:0007669"/>
    <property type="project" value="TreeGrafter"/>
</dbReference>
<accession>A0A7C9KIF6</accession>
<evidence type="ECO:0000313" key="4">
    <source>
        <dbReference type="EMBL" id="MQT17600.1"/>
    </source>
</evidence>